<feature type="non-terminal residue" evidence="1">
    <location>
        <position position="1"/>
    </location>
</feature>
<reference evidence="1 2" key="1">
    <citation type="submission" date="2014-04" db="EMBL/GenBank/DDBJ databases">
        <authorList>
            <consortium name="International Citrus Genome Consortium"/>
            <person name="Gmitter F."/>
            <person name="Chen C."/>
            <person name="Farmerie W."/>
            <person name="Harkins T."/>
            <person name="Desany B."/>
            <person name="Mohiuddin M."/>
            <person name="Kodira C."/>
            <person name="Borodovsky M."/>
            <person name="Lomsadze A."/>
            <person name="Burns P."/>
            <person name="Jenkins J."/>
            <person name="Prochnik S."/>
            <person name="Shu S."/>
            <person name="Chapman J."/>
            <person name="Pitluck S."/>
            <person name="Schmutz J."/>
            <person name="Rokhsar D."/>
        </authorList>
    </citation>
    <scope>NUCLEOTIDE SEQUENCE</scope>
</reference>
<dbReference type="AlphaFoldDB" id="A0A067FZL7"/>
<proteinExistence type="predicted"/>
<accession>A0A067FZL7</accession>
<protein>
    <submittedName>
        <fullName evidence="1">Uncharacterized protein</fullName>
    </submittedName>
</protein>
<dbReference type="SUPFAM" id="SSF56784">
    <property type="entry name" value="HAD-like"/>
    <property type="match status" value="1"/>
</dbReference>
<dbReference type="PANTHER" id="PTHR12725:SF82">
    <property type="entry name" value="HALOACID DEHALOGENASE-LIKE HYDROLASE (HAD) SUPERFAMILY PROTEIN"/>
    <property type="match status" value="1"/>
</dbReference>
<evidence type="ECO:0000313" key="1">
    <source>
        <dbReference type="EMBL" id="KDO72824.1"/>
    </source>
</evidence>
<dbReference type="PANTHER" id="PTHR12725">
    <property type="entry name" value="HALOACID DEHALOGENASE-LIKE HYDROLASE"/>
    <property type="match status" value="1"/>
</dbReference>
<name>A0A067FZL7_CITSI</name>
<dbReference type="Gene3D" id="3.40.50.1000">
    <property type="entry name" value="HAD superfamily/HAD-like"/>
    <property type="match status" value="1"/>
</dbReference>
<evidence type="ECO:0000313" key="2">
    <source>
        <dbReference type="Proteomes" id="UP000027120"/>
    </source>
</evidence>
<dbReference type="InterPro" id="IPR036412">
    <property type="entry name" value="HAD-like_sf"/>
</dbReference>
<sequence length="73" mass="8122">LFFDDSTRNIECGKSIGLHTVLVGTSRRTKGADYALENIHNIREAFPELWDADEISKNIKCSENVAIETPVTA</sequence>
<dbReference type="STRING" id="2711.A0A067FZL7"/>
<dbReference type="InterPro" id="IPR023214">
    <property type="entry name" value="HAD_sf"/>
</dbReference>
<dbReference type="Proteomes" id="UP000027120">
    <property type="component" value="Unassembled WGS sequence"/>
</dbReference>
<gene>
    <name evidence="1" type="ORF">CISIN_1g0355661mg</name>
</gene>
<keyword evidence="2" id="KW-1185">Reference proteome</keyword>
<organism evidence="1 2">
    <name type="scientific">Citrus sinensis</name>
    <name type="common">Sweet orange</name>
    <name type="synonym">Citrus aurantium var. sinensis</name>
    <dbReference type="NCBI Taxonomy" id="2711"/>
    <lineage>
        <taxon>Eukaryota</taxon>
        <taxon>Viridiplantae</taxon>
        <taxon>Streptophyta</taxon>
        <taxon>Embryophyta</taxon>
        <taxon>Tracheophyta</taxon>
        <taxon>Spermatophyta</taxon>
        <taxon>Magnoliopsida</taxon>
        <taxon>eudicotyledons</taxon>
        <taxon>Gunneridae</taxon>
        <taxon>Pentapetalae</taxon>
        <taxon>rosids</taxon>
        <taxon>malvids</taxon>
        <taxon>Sapindales</taxon>
        <taxon>Rutaceae</taxon>
        <taxon>Aurantioideae</taxon>
        <taxon>Citrus</taxon>
    </lineage>
</organism>
<dbReference type="EMBL" id="KK784886">
    <property type="protein sequence ID" value="KDO72824.1"/>
    <property type="molecule type" value="Genomic_DNA"/>
</dbReference>